<gene>
    <name evidence="1" type="ORF">M8818_005513</name>
</gene>
<keyword evidence="2" id="KW-1185">Reference proteome</keyword>
<dbReference type="EMBL" id="JAMKPW020000033">
    <property type="protein sequence ID" value="KAK8201988.1"/>
    <property type="molecule type" value="Genomic_DNA"/>
</dbReference>
<reference evidence="1" key="1">
    <citation type="submission" date="2024-02" db="EMBL/GenBank/DDBJ databases">
        <title>Metagenome Assembled Genome of Zalaria obscura JY119.</title>
        <authorList>
            <person name="Vighnesh L."/>
            <person name="Jagadeeshwari U."/>
            <person name="Venkata Ramana C."/>
            <person name="Sasikala C."/>
        </authorList>
    </citation>
    <scope>NUCLEOTIDE SEQUENCE</scope>
    <source>
        <strain evidence="1">JY119</strain>
    </source>
</reference>
<name>A0ACC3S942_9PEZI</name>
<sequence length="666" mass="72572">MSDMNTKPQESAWTGPVKLDYEQYATDSTWSSNAITYTFTEGEGDVGVPNPQLEQLLFANSGHAGDALSALELEVSVEGPNKVAPVRNFDDAGLHPVVRENLRLSGYNTPTAVQGYCIPAVLQGHDVMAVAPTGSGKTAAYLVPIASKLMGKVAKIGGPKVDTTAPDYNPALHRVRAEPLVVIVCPTRELAQQIFDMSRKFCYRSKLRPVCTYGGVPVLENIKQLEKGCDILIATPGRLCDLMDRPHVLSLNRVKFTVIDEADEMLDSGWETALTKIMAGGDTNEDADHVFMMFSATFPKEARSLARQYMASDYTRIRVGRAGSAHKNVKQVINYVEEDLKKQAVHDLLYSMEPGLTIIFCNAVRGVENLDDFLFNGGLPTTFMHSNRTQHERDDAMRAFVSGKSPILITTAVAARGIDIRNVATVINFDLPSVDHGGIDEYVHRCGRTGRIGWQGTAISFFNDRNVDLGPRLVNLLLETDQEVPDFLQQYKPESGIAEFHDDTDEDEPAEAGDAGAAWGGPTADGDEDAGNAWGAPAAAADDENKPRSRAVVNAEHWLSVLHGHLSCSELAAGPGGDGIRSVEVDVVLAAKEWLANLRSHLNTANRKGRKYSDGSPFPRFQMLVVVVRNNLIPLSPAAALPGSLHFRHRSNVQQLSLPQETIAYT</sequence>
<protein>
    <submittedName>
        <fullName evidence="1">Uncharacterized protein</fullName>
    </submittedName>
</protein>
<evidence type="ECO:0000313" key="1">
    <source>
        <dbReference type="EMBL" id="KAK8201988.1"/>
    </source>
</evidence>
<accession>A0ACC3S942</accession>
<proteinExistence type="predicted"/>
<dbReference type="Proteomes" id="UP001320706">
    <property type="component" value="Unassembled WGS sequence"/>
</dbReference>
<organism evidence="1 2">
    <name type="scientific">Zalaria obscura</name>
    <dbReference type="NCBI Taxonomy" id="2024903"/>
    <lineage>
        <taxon>Eukaryota</taxon>
        <taxon>Fungi</taxon>
        <taxon>Dikarya</taxon>
        <taxon>Ascomycota</taxon>
        <taxon>Pezizomycotina</taxon>
        <taxon>Dothideomycetes</taxon>
        <taxon>Dothideomycetidae</taxon>
        <taxon>Dothideales</taxon>
        <taxon>Zalariaceae</taxon>
        <taxon>Zalaria</taxon>
    </lineage>
</organism>
<evidence type="ECO:0000313" key="2">
    <source>
        <dbReference type="Proteomes" id="UP001320706"/>
    </source>
</evidence>
<comment type="caution">
    <text evidence="1">The sequence shown here is derived from an EMBL/GenBank/DDBJ whole genome shotgun (WGS) entry which is preliminary data.</text>
</comment>